<sequence>MCKQDNMGWDHSDDYIPISSHRSAISFSWILGIDGMNEAQCRLESFYVLFHHWFHLSRGNEHTVRS</sequence>
<dbReference type="EMBL" id="BSYO01000007">
    <property type="protein sequence ID" value="GMH07936.1"/>
    <property type="molecule type" value="Genomic_DNA"/>
</dbReference>
<dbReference type="Proteomes" id="UP001279734">
    <property type="component" value="Unassembled WGS sequence"/>
</dbReference>
<comment type="caution">
    <text evidence="1">The sequence shown here is derived from an EMBL/GenBank/DDBJ whole genome shotgun (WGS) entry which is preliminary data.</text>
</comment>
<proteinExistence type="predicted"/>
<organism evidence="1 2">
    <name type="scientific">Nepenthes gracilis</name>
    <name type="common">Slender pitcher plant</name>
    <dbReference type="NCBI Taxonomy" id="150966"/>
    <lineage>
        <taxon>Eukaryota</taxon>
        <taxon>Viridiplantae</taxon>
        <taxon>Streptophyta</taxon>
        <taxon>Embryophyta</taxon>
        <taxon>Tracheophyta</taxon>
        <taxon>Spermatophyta</taxon>
        <taxon>Magnoliopsida</taxon>
        <taxon>eudicotyledons</taxon>
        <taxon>Gunneridae</taxon>
        <taxon>Pentapetalae</taxon>
        <taxon>Caryophyllales</taxon>
        <taxon>Nepenthaceae</taxon>
        <taxon>Nepenthes</taxon>
    </lineage>
</organism>
<dbReference type="AlphaFoldDB" id="A0AAD3XKR3"/>
<name>A0AAD3XKR3_NEPGR</name>
<gene>
    <name evidence="1" type="ORF">Nepgr_009776</name>
</gene>
<evidence type="ECO:0000313" key="1">
    <source>
        <dbReference type="EMBL" id="GMH07936.1"/>
    </source>
</evidence>
<accession>A0AAD3XKR3</accession>
<protein>
    <submittedName>
        <fullName evidence="1">Uncharacterized protein</fullName>
    </submittedName>
</protein>
<keyword evidence="2" id="KW-1185">Reference proteome</keyword>
<evidence type="ECO:0000313" key="2">
    <source>
        <dbReference type="Proteomes" id="UP001279734"/>
    </source>
</evidence>
<reference evidence="1" key="1">
    <citation type="submission" date="2023-05" db="EMBL/GenBank/DDBJ databases">
        <title>Nepenthes gracilis genome sequencing.</title>
        <authorList>
            <person name="Fukushima K."/>
        </authorList>
    </citation>
    <scope>NUCLEOTIDE SEQUENCE</scope>
    <source>
        <strain evidence="1">SING2019-196</strain>
    </source>
</reference>